<dbReference type="Proteomes" id="UP000033551">
    <property type="component" value="Unassembled WGS sequence"/>
</dbReference>
<organism evidence="1 2">
    <name type="scientific">Streptomyces katrae</name>
    <dbReference type="NCBI Taxonomy" id="68223"/>
    <lineage>
        <taxon>Bacteria</taxon>
        <taxon>Bacillati</taxon>
        <taxon>Actinomycetota</taxon>
        <taxon>Actinomycetes</taxon>
        <taxon>Kitasatosporales</taxon>
        <taxon>Streptomycetaceae</taxon>
        <taxon>Streptomyces</taxon>
    </lineage>
</organism>
<dbReference type="RefSeq" id="WP_045948649.1">
    <property type="nucleotide sequence ID" value="NZ_JZWV01000507.1"/>
</dbReference>
<proteinExistence type="predicted"/>
<evidence type="ECO:0000313" key="1">
    <source>
        <dbReference type="EMBL" id="KJY31244.1"/>
    </source>
</evidence>
<protein>
    <submittedName>
        <fullName evidence="1">Uncharacterized protein</fullName>
    </submittedName>
</protein>
<dbReference type="AlphaFoldDB" id="A0A0F4JBR1"/>
<evidence type="ECO:0000313" key="2">
    <source>
        <dbReference type="Proteomes" id="UP000033551"/>
    </source>
</evidence>
<dbReference type="PATRIC" id="fig|68223.7.peg.8306"/>
<name>A0A0F4JBR1_9ACTN</name>
<comment type="caution">
    <text evidence="1">The sequence shown here is derived from an EMBL/GenBank/DDBJ whole genome shotgun (WGS) entry which is preliminary data.</text>
</comment>
<dbReference type="EMBL" id="JZWV01000507">
    <property type="protein sequence ID" value="KJY31244.1"/>
    <property type="molecule type" value="Genomic_DNA"/>
</dbReference>
<dbReference type="OrthoDB" id="288554at2"/>
<accession>A0A0F4JBR1</accession>
<reference evidence="1 2" key="1">
    <citation type="submission" date="2015-02" db="EMBL/GenBank/DDBJ databases">
        <authorList>
            <person name="Ju K.-S."/>
            <person name="Doroghazi J.R."/>
            <person name="Metcalf W."/>
        </authorList>
    </citation>
    <scope>NUCLEOTIDE SEQUENCE [LARGE SCALE GENOMIC DNA]</scope>
    <source>
        <strain evidence="1 2">NRRL ISP-5550</strain>
    </source>
</reference>
<keyword evidence="2" id="KW-1185">Reference proteome</keyword>
<gene>
    <name evidence="1" type="ORF">VR44_18555</name>
</gene>
<sequence>MTSYVRVRWYHEGAEYAVLFLSGLDDDRYEHLHRGQHHGSHATRIEVRTVHIVNVQAIEGTSNEVTFSSSIGQAWGHWHGDLPADGSAHVEIDIPEPVTTWQPADRPADALVGRPRSVVTICALVESVDDDGVVALRLASDIVLVDWEAVVPPPVGERIILTTATVELYPYTV</sequence>